<dbReference type="AlphaFoldDB" id="F7XH28"/>
<dbReference type="Gene3D" id="2.160.20.10">
    <property type="entry name" value="Single-stranded right-handed beta-helix, Pectin lyase-like"/>
    <property type="match status" value="1"/>
</dbReference>
<keyword evidence="3" id="KW-0614">Plasmid</keyword>
<feature type="domain" description="Right handed beta helix" evidence="2">
    <location>
        <begin position="51"/>
        <end position="200"/>
    </location>
</feature>
<evidence type="ECO:0000259" key="2">
    <source>
        <dbReference type="Pfam" id="PF13229"/>
    </source>
</evidence>
<dbReference type="InterPro" id="IPR039448">
    <property type="entry name" value="Beta_helix"/>
</dbReference>
<sequence>MTITTYPNATNTGVPAGTTLTEYTGPMTITENGTVIDGMIINGPLRVMADDVVIKNSEITFDSTWGVDAEGANNFTIQDSDIVGPGSSGDSNSAILGSGTFLRNDISQVENGITLTGGSSAVKGNYIHDLEDSASDPHYDGISVQGGQDGVLIEGNTILARDTSAVFIKNDFGAINDVNVTNNFLGGTPGYDIYVDGRANGGPITNVSITDNHLSMGGYGYYSVDNASPTISGNTELPAGTSPSEISGGGVGAGLAPDDATSAGITNSPASGTIEPTVESTSSSIGEEASTTSGGTTVQEVTSADELTGGSTSTEDDGISSGVPSGASTGETASNGSGSSTQQEPHVAGSTTAPDPNDTDANTWLSGVDHVVFDKLSNGANKHDAVDTGRDAAAPTWASTDKAAGAYSEEEFSTAASADDATTASDDYTAHQFDGFTHNHSFANWDFAA</sequence>
<evidence type="ECO:0000313" key="4">
    <source>
        <dbReference type="Proteomes" id="UP000009045"/>
    </source>
</evidence>
<feature type="region of interest" description="Disordered" evidence="1">
    <location>
        <begin position="404"/>
        <end position="424"/>
    </location>
</feature>
<dbReference type="PATRIC" id="fig|707241.3.peg.6711"/>
<evidence type="ECO:0000313" key="3">
    <source>
        <dbReference type="EMBL" id="AEH83854.1"/>
    </source>
</evidence>
<feature type="compositionally biased region" description="Polar residues" evidence="1">
    <location>
        <begin position="322"/>
        <end position="364"/>
    </location>
</feature>
<dbReference type="InterPro" id="IPR011050">
    <property type="entry name" value="Pectin_lyase_fold/virulence"/>
</dbReference>
<reference evidence="3 4" key="1">
    <citation type="journal article" date="2011" name="J. Biotechnol.">
        <title>The complete genome sequence of the dominant Sinorhizobium meliloti field isolate SM11 extends the S. meliloti pan-genome.</title>
        <authorList>
            <person name="Schneiker-Bekel S."/>
            <person name="Wibberg D."/>
            <person name="Bekel T."/>
            <person name="Blom J."/>
            <person name="Linke B."/>
            <person name="Neuweger H."/>
            <person name="Stiens M."/>
            <person name="Vorholter F.J."/>
            <person name="Weidner S."/>
            <person name="Goesmann A."/>
            <person name="Puhler A."/>
            <person name="Schluter A."/>
        </authorList>
    </citation>
    <scope>NUCLEOTIDE SEQUENCE [LARGE SCALE GENOMIC DNA]</scope>
    <source>
        <strain evidence="3 4">SM11</strain>
        <plasmid evidence="4">pSmeSM11d</plasmid>
    </source>
</reference>
<organism evidence="3 4">
    <name type="scientific">Sinorhizobium meliloti (strain SM11)</name>
    <dbReference type="NCBI Taxonomy" id="707241"/>
    <lineage>
        <taxon>Bacteria</taxon>
        <taxon>Pseudomonadati</taxon>
        <taxon>Pseudomonadota</taxon>
        <taxon>Alphaproteobacteria</taxon>
        <taxon>Hyphomicrobiales</taxon>
        <taxon>Rhizobiaceae</taxon>
        <taxon>Sinorhizobium/Ensifer group</taxon>
        <taxon>Sinorhizobium</taxon>
    </lineage>
</organism>
<dbReference type="KEGG" id="smx:SM11_pD1022"/>
<name>F7XH28_SINMM</name>
<protein>
    <recommendedName>
        <fullName evidence="2">Right handed beta helix domain-containing protein</fullName>
    </recommendedName>
</protein>
<evidence type="ECO:0000256" key="1">
    <source>
        <dbReference type="SAM" id="MobiDB-lite"/>
    </source>
</evidence>
<dbReference type="Pfam" id="PF13229">
    <property type="entry name" value="Beta_helix"/>
    <property type="match status" value="1"/>
</dbReference>
<feature type="region of interest" description="Disordered" evidence="1">
    <location>
        <begin position="233"/>
        <end position="364"/>
    </location>
</feature>
<feature type="compositionally biased region" description="Polar residues" evidence="1">
    <location>
        <begin position="233"/>
        <end position="245"/>
    </location>
</feature>
<feature type="compositionally biased region" description="Low complexity" evidence="1">
    <location>
        <begin position="413"/>
        <end position="424"/>
    </location>
</feature>
<geneLocation type="plasmid" evidence="3 4">
    <name>pSmeSM11d</name>
</geneLocation>
<dbReference type="EMBL" id="CP001832">
    <property type="protein sequence ID" value="AEH83854.1"/>
    <property type="molecule type" value="Genomic_DNA"/>
</dbReference>
<dbReference type="Proteomes" id="UP000009045">
    <property type="component" value="Plasmid pSmeSM11d"/>
</dbReference>
<dbReference type="SUPFAM" id="SSF51126">
    <property type="entry name" value="Pectin lyase-like"/>
    <property type="match status" value="1"/>
</dbReference>
<accession>F7XH28</accession>
<proteinExistence type="predicted"/>
<dbReference type="HOGENOM" id="CLU_609567_0_0_5"/>
<feature type="compositionally biased region" description="Low complexity" evidence="1">
    <location>
        <begin position="279"/>
        <end position="297"/>
    </location>
</feature>
<gene>
    <name evidence="3" type="ordered locus">SM11_pD1022</name>
</gene>
<dbReference type="InterPro" id="IPR012334">
    <property type="entry name" value="Pectin_lyas_fold"/>
</dbReference>